<feature type="transmembrane region" description="Helical" evidence="1">
    <location>
        <begin position="70"/>
        <end position="88"/>
    </location>
</feature>
<dbReference type="Pfam" id="PF03703">
    <property type="entry name" value="bPH_2"/>
    <property type="match status" value="1"/>
</dbReference>
<keyword evidence="1" id="KW-1133">Transmembrane helix</keyword>
<organism evidence="3 4">
    <name type="scientific">Candidatus Doudnabacteria bacterium Gr01-1014_77</name>
    <dbReference type="NCBI Taxonomy" id="2017133"/>
    <lineage>
        <taxon>Bacteria</taxon>
        <taxon>Candidatus Doudnaibacteriota</taxon>
    </lineage>
</organism>
<sequence>MNIKKLFPGQQDDEEIILIVREHWFFMFTRVLAWFLFVLVLFMFDKYAPQYIPRLFEEPYLNFVNLGKNIYVMFLILGLFMLWTIYYLNVQIITNRRIVDIWQKGIFSQRISELTLPNVEDVTSEVRGFWSTVLGYGNVEVQTAGEKENFIFQNIPEPREVEKLIINQTGHYHGPAGNE</sequence>
<evidence type="ECO:0000313" key="4">
    <source>
        <dbReference type="Proteomes" id="UP000319613"/>
    </source>
</evidence>
<comment type="caution">
    <text evidence="3">The sequence shown here is derived from an EMBL/GenBank/DDBJ whole genome shotgun (WGS) entry which is preliminary data.</text>
</comment>
<feature type="transmembrane region" description="Helical" evidence="1">
    <location>
        <begin position="24"/>
        <end position="44"/>
    </location>
</feature>
<dbReference type="PANTHER" id="PTHR37938:SF1">
    <property type="entry name" value="BLL0215 PROTEIN"/>
    <property type="match status" value="1"/>
</dbReference>
<dbReference type="Proteomes" id="UP000319613">
    <property type="component" value="Unassembled WGS sequence"/>
</dbReference>
<feature type="domain" description="YdbS-like PH" evidence="2">
    <location>
        <begin position="93"/>
        <end position="165"/>
    </location>
</feature>
<dbReference type="InterPro" id="IPR005182">
    <property type="entry name" value="YdbS-like_PH"/>
</dbReference>
<gene>
    <name evidence="3" type="ORF">G01um101477_576</name>
</gene>
<accession>A0A554JA20</accession>
<dbReference type="EMBL" id="VMFF01000060">
    <property type="protein sequence ID" value="TSC65208.1"/>
    <property type="molecule type" value="Genomic_DNA"/>
</dbReference>
<keyword evidence="1" id="KW-0812">Transmembrane</keyword>
<name>A0A554JA20_9BACT</name>
<dbReference type="AlphaFoldDB" id="A0A554JA20"/>
<dbReference type="PANTHER" id="PTHR37938">
    <property type="entry name" value="BLL0215 PROTEIN"/>
    <property type="match status" value="1"/>
</dbReference>
<reference evidence="3 4" key="1">
    <citation type="submission" date="2017-07" db="EMBL/GenBank/DDBJ databases">
        <title>Mechanisms for carbon and nitrogen cycling indicate functional differentiation within the Candidate Phyla Radiation.</title>
        <authorList>
            <person name="Danczak R.E."/>
            <person name="Johnston M.D."/>
            <person name="Kenah C."/>
            <person name="Slattery M."/>
            <person name="Wrighton K.C."/>
            <person name="Wilkins M.J."/>
        </authorList>
    </citation>
    <scope>NUCLEOTIDE SEQUENCE [LARGE SCALE GENOMIC DNA]</scope>
    <source>
        <strain evidence="3">Gr01-1014_77</strain>
    </source>
</reference>
<evidence type="ECO:0000313" key="3">
    <source>
        <dbReference type="EMBL" id="TSC65208.1"/>
    </source>
</evidence>
<proteinExistence type="predicted"/>
<keyword evidence="1" id="KW-0472">Membrane</keyword>
<evidence type="ECO:0000256" key="1">
    <source>
        <dbReference type="SAM" id="Phobius"/>
    </source>
</evidence>
<protein>
    <recommendedName>
        <fullName evidence="2">YdbS-like PH domain-containing protein</fullName>
    </recommendedName>
</protein>
<evidence type="ECO:0000259" key="2">
    <source>
        <dbReference type="Pfam" id="PF03703"/>
    </source>
</evidence>